<dbReference type="Pfam" id="PF04613">
    <property type="entry name" value="LpxD"/>
    <property type="match status" value="1"/>
</dbReference>
<sequence length="356" mass="37660">MQFTAEIIAGFLGGTIEGDKQAAVSSVAKIEEAKSGDLVFLSNPKYEEHLYHTGATIAIVNRDFQPQHPIPSGLTLVRVDNAYKAFASLLDLYVANKPKKRGISPLASIHPSAMVGEDVYIGEYAVIDEGAVVGNGSEVWPQVYVGDRVRLGEGVKLFPGVKIYEDCVLGNHVTVHGGTVIGGDGFGFAPTEEGTFQKVPQIGNVVIEDDVEIGSNCAIDRATMGSTRIRRGAKLDNLIQVAHNVVIGESTVMAAQVGIAGSTKVGSHVMMGGQVGVVGHITIADGVKIGSQSGIPNNILKPGITVFGTPAYPGLEGHRIQASVKQLPEMRKQVTEMAKQIEELKRQLAALTADKA</sequence>
<accession>A0A9D1QEP6</accession>
<dbReference type="PANTHER" id="PTHR43378:SF2">
    <property type="entry name" value="UDP-3-O-ACYLGLUCOSAMINE N-ACYLTRANSFERASE 1, MITOCHONDRIAL-RELATED"/>
    <property type="match status" value="1"/>
</dbReference>
<evidence type="ECO:0000256" key="5">
    <source>
        <dbReference type="ARBA" id="ARBA00023098"/>
    </source>
</evidence>
<dbReference type="NCBIfam" id="TIGR01853">
    <property type="entry name" value="lipid_A_lpxD"/>
    <property type="match status" value="1"/>
</dbReference>
<evidence type="ECO:0000256" key="4">
    <source>
        <dbReference type="ARBA" id="ARBA00022737"/>
    </source>
</evidence>
<dbReference type="CDD" id="cd03352">
    <property type="entry name" value="LbH_LpxD"/>
    <property type="match status" value="1"/>
</dbReference>
<feature type="coiled-coil region" evidence="8">
    <location>
        <begin position="327"/>
        <end position="354"/>
    </location>
</feature>
<dbReference type="Proteomes" id="UP000823926">
    <property type="component" value="Unassembled WGS sequence"/>
</dbReference>
<evidence type="ECO:0000256" key="6">
    <source>
        <dbReference type="ARBA" id="ARBA00023315"/>
    </source>
</evidence>
<evidence type="ECO:0000313" key="10">
    <source>
        <dbReference type="EMBL" id="HIW10827.1"/>
    </source>
</evidence>
<keyword evidence="3 7" id="KW-0808">Transferase</keyword>
<organism evidence="10 11">
    <name type="scientific">Candidatus Rikenella faecigallinarum</name>
    <dbReference type="NCBI Taxonomy" id="2838745"/>
    <lineage>
        <taxon>Bacteria</taxon>
        <taxon>Pseudomonadati</taxon>
        <taxon>Bacteroidota</taxon>
        <taxon>Bacteroidia</taxon>
        <taxon>Bacteroidales</taxon>
        <taxon>Rikenellaceae</taxon>
        <taxon>Rikenella</taxon>
    </lineage>
</organism>
<dbReference type="NCBIfam" id="NF002060">
    <property type="entry name" value="PRK00892.1"/>
    <property type="match status" value="1"/>
</dbReference>
<feature type="domain" description="UDP-3-O-[3-hydroxymyristoyl] glucosamine N-acyltransferase non-repeat region" evidence="9">
    <location>
        <begin position="23"/>
        <end position="91"/>
    </location>
</feature>
<dbReference type="InterPro" id="IPR001451">
    <property type="entry name" value="Hexapep"/>
</dbReference>
<evidence type="ECO:0000256" key="3">
    <source>
        <dbReference type="ARBA" id="ARBA00022679"/>
    </source>
</evidence>
<keyword evidence="4 7" id="KW-0677">Repeat</keyword>
<evidence type="ECO:0000256" key="1">
    <source>
        <dbReference type="ARBA" id="ARBA00022516"/>
    </source>
</evidence>
<comment type="caution">
    <text evidence="10">The sequence shown here is derived from an EMBL/GenBank/DDBJ whole genome shotgun (WGS) entry which is preliminary data.</text>
</comment>
<gene>
    <name evidence="7 10" type="primary">lpxD</name>
    <name evidence="10" type="ORF">H9888_04915</name>
</gene>
<comment type="function">
    <text evidence="7">Catalyzes the N-acylation of UDP-3-O-acylglucosamine using 3-hydroxyacyl-ACP as the acyl donor. Is involved in the biosynthesis of lipid A, a phosphorylated glycolipid that anchors the lipopolysaccharide to the outer membrane of the cell.</text>
</comment>
<keyword evidence="5 7" id="KW-0443">Lipid metabolism</keyword>
<dbReference type="HAMAP" id="MF_00523">
    <property type="entry name" value="LpxD"/>
    <property type="match status" value="1"/>
</dbReference>
<evidence type="ECO:0000256" key="8">
    <source>
        <dbReference type="SAM" id="Coils"/>
    </source>
</evidence>
<keyword evidence="6 7" id="KW-0012">Acyltransferase</keyword>
<evidence type="ECO:0000313" key="11">
    <source>
        <dbReference type="Proteomes" id="UP000823926"/>
    </source>
</evidence>
<evidence type="ECO:0000259" key="9">
    <source>
        <dbReference type="Pfam" id="PF04613"/>
    </source>
</evidence>
<dbReference type="EMBL" id="DXHL01000021">
    <property type="protein sequence ID" value="HIW10827.1"/>
    <property type="molecule type" value="Genomic_DNA"/>
</dbReference>
<dbReference type="EC" id="2.3.1.191" evidence="7"/>
<comment type="catalytic activity">
    <reaction evidence="7">
        <text>a UDP-3-O-[(3R)-3-hydroxyacyl]-alpha-D-glucosamine + a (3R)-hydroxyacyl-[ACP] = a UDP-2-N,3-O-bis[(3R)-3-hydroxyacyl]-alpha-D-glucosamine + holo-[ACP] + H(+)</text>
        <dbReference type="Rhea" id="RHEA:53836"/>
        <dbReference type="Rhea" id="RHEA-COMP:9685"/>
        <dbReference type="Rhea" id="RHEA-COMP:9945"/>
        <dbReference type="ChEBI" id="CHEBI:15378"/>
        <dbReference type="ChEBI" id="CHEBI:64479"/>
        <dbReference type="ChEBI" id="CHEBI:78827"/>
        <dbReference type="ChEBI" id="CHEBI:137740"/>
        <dbReference type="ChEBI" id="CHEBI:137748"/>
        <dbReference type="EC" id="2.3.1.191"/>
    </reaction>
</comment>
<dbReference type="GO" id="GO:0016020">
    <property type="term" value="C:membrane"/>
    <property type="evidence" value="ECO:0007669"/>
    <property type="project" value="GOC"/>
</dbReference>
<dbReference type="InterPro" id="IPR011004">
    <property type="entry name" value="Trimer_LpxA-like_sf"/>
</dbReference>
<dbReference type="InterPro" id="IPR020573">
    <property type="entry name" value="UDP_GlcNAc_AcTrfase_non-rep"/>
</dbReference>
<proteinExistence type="inferred from homology"/>
<reference evidence="10" key="2">
    <citation type="submission" date="2021-04" db="EMBL/GenBank/DDBJ databases">
        <authorList>
            <person name="Gilroy R."/>
        </authorList>
    </citation>
    <scope>NUCLEOTIDE SEQUENCE</scope>
    <source>
        <strain evidence="10">ChiBcec15-1070</strain>
    </source>
</reference>
<dbReference type="AlphaFoldDB" id="A0A9D1QEP6"/>
<comment type="subunit">
    <text evidence="7">Homotrimer.</text>
</comment>
<dbReference type="PROSITE" id="PS00101">
    <property type="entry name" value="HEXAPEP_TRANSFERASES"/>
    <property type="match status" value="1"/>
</dbReference>
<keyword evidence="8" id="KW-0175">Coiled coil</keyword>
<name>A0A9D1QEP6_9BACT</name>
<evidence type="ECO:0000256" key="7">
    <source>
        <dbReference type="HAMAP-Rule" id="MF_00523"/>
    </source>
</evidence>
<dbReference type="PANTHER" id="PTHR43378">
    <property type="entry name" value="UDP-3-O-ACYLGLUCOSAMINE N-ACYLTRANSFERASE"/>
    <property type="match status" value="1"/>
</dbReference>
<dbReference type="GO" id="GO:0009245">
    <property type="term" value="P:lipid A biosynthetic process"/>
    <property type="evidence" value="ECO:0007669"/>
    <property type="project" value="UniProtKB-UniRule"/>
</dbReference>
<dbReference type="GO" id="GO:0103118">
    <property type="term" value="F:UDP-3-O-[(3R)-3-hydroxyacyl]-glucosamine N-acyltransferase activity"/>
    <property type="evidence" value="ECO:0007669"/>
    <property type="project" value="UniProtKB-EC"/>
</dbReference>
<evidence type="ECO:0000256" key="2">
    <source>
        <dbReference type="ARBA" id="ARBA00022556"/>
    </source>
</evidence>
<dbReference type="Gene3D" id="3.40.1390.10">
    <property type="entry name" value="MurE/MurF, N-terminal domain"/>
    <property type="match status" value="1"/>
</dbReference>
<keyword evidence="1 7" id="KW-0444">Lipid biosynthesis</keyword>
<dbReference type="GO" id="GO:0016410">
    <property type="term" value="F:N-acyltransferase activity"/>
    <property type="evidence" value="ECO:0007669"/>
    <property type="project" value="InterPro"/>
</dbReference>
<comment type="pathway">
    <text evidence="7">Bacterial outer membrane biogenesis; LPS lipid A biosynthesis.</text>
</comment>
<feature type="active site" description="Proton acceptor" evidence="7">
    <location>
        <position position="243"/>
    </location>
</feature>
<keyword evidence="2 7" id="KW-0441">Lipid A biosynthesis</keyword>
<dbReference type="InterPro" id="IPR018357">
    <property type="entry name" value="Hexapep_transf_CS"/>
</dbReference>
<reference evidence="10" key="1">
    <citation type="journal article" date="2021" name="PeerJ">
        <title>Extensive microbial diversity within the chicken gut microbiome revealed by metagenomics and culture.</title>
        <authorList>
            <person name="Gilroy R."/>
            <person name="Ravi A."/>
            <person name="Getino M."/>
            <person name="Pursley I."/>
            <person name="Horton D.L."/>
            <person name="Alikhan N.F."/>
            <person name="Baker D."/>
            <person name="Gharbi K."/>
            <person name="Hall N."/>
            <person name="Watson M."/>
            <person name="Adriaenssens E.M."/>
            <person name="Foster-Nyarko E."/>
            <person name="Jarju S."/>
            <person name="Secka A."/>
            <person name="Antonio M."/>
            <person name="Oren A."/>
            <person name="Chaudhuri R.R."/>
            <person name="La Ragione R."/>
            <person name="Hildebrand F."/>
            <person name="Pallen M.J."/>
        </authorList>
    </citation>
    <scope>NUCLEOTIDE SEQUENCE</scope>
    <source>
        <strain evidence="10">ChiBcec15-1070</strain>
    </source>
</reference>
<dbReference type="InterPro" id="IPR007691">
    <property type="entry name" value="LpxD"/>
</dbReference>
<dbReference type="Gene3D" id="2.160.10.10">
    <property type="entry name" value="Hexapeptide repeat proteins"/>
    <property type="match status" value="1"/>
</dbReference>
<comment type="similarity">
    <text evidence="7">Belongs to the transferase hexapeptide repeat family. LpxD subfamily.</text>
</comment>
<dbReference type="SUPFAM" id="SSF51161">
    <property type="entry name" value="Trimeric LpxA-like enzymes"/>
    <property type="match status" value="1"/>
</dbReference>
<protein>
    <recommendedName>
        <fullName evidence="7">UDP-3-O-acylglucosamine N-acyltransferase</fullName>
        <ecNumber evidence="7">2.3.1.191</ecNumber>
    </recommendedName>
</protein>
<dbReference type="Pfam" id="PF00132">
    <property type="entry name" value="Hexapep"/>
    <property type="match status" value="2"/>
</dbReference>